<feature type="DNA-binding region" description="Homeobox" evidence="5">
    <location>
        <begin position="96"/>
        <end position="143"/>
    </location>
</feature>
<dbReference type="InterPro" id="IPR001356">
    <property type="entry name" value="HD"/>
</dbReference>
<evidence type="ECO:0000313" key="8">
    <source>
        <dbReference type="EMBL" id="RXM90841.1"/>
    </source>
</evidence>
<reference evidence="8 9" key="1">
    <citation type="submission" date="2019-01" db="EMBL/GenBank/DDBJ databases">
        <title>Draft Genome and Complete Hox-Cluster Characterization of the Sterlet Sturgeon (Acipenser ruthenus).</title>
        <authorList>
            <person name="Wei Q."/>
        </authorList>
    </citation>
    <scope>NUCLEOTIDE SEQUENCE [LARGE SCALE GENOMIC DNA]</scope>
    <source>
        <strain evidence="8">WHYD16114868_AA</strain>
        <tissue evidence="8">Blood</tissue>
    </source>
</reference>
<feature type="domain" description="Homeobox" evidence="7">
    <location>
        <begin position="94"/>
        <end position="142"/>
    </location>
</feature>
<evidence type="ECO:0000256" key="3">
    <source>
        <dbReference type="ARBA" id="ARBA00023155"/>
    </source>
</evidence>
<evidence type="ECO:0000259" key="7">
    <source>
        <dbReference type="PROSITE" id="PS50071"/>
    </source>
</evidence>
<proteinExistence type="predicted"/>
<dbReference type="PROSITE" id="PS50071">
    <property type="entry name" value="HOMEOBOX_2"/>
    <property type="match status" value="1"/>
</dbReference>
<dbReference type="GO" id="GO:0000981">
    <property type="term" value="F:DNA-binding transcription factor activity, RNA polymerase II-specific"/>
    <property type="evidence" value="ECO:0007669"/>
    <property type="project" value="TreeGrafter"/>
</dbReference>
<dbReference type="AlphaFoldDB" id="A0A444URP5"/>
<evidence type="ECO:0000256" key="6">
    <source>
        <dbReference type="RuleBase" id="RU000682"/>
    </source>
</evidence>
<evidence type="ECO:0000256" key="4">
    <source>
        <dbReference type="ARBA" id="ARBA00023242"/>
    </source>
</evidence>
<keyword evidence="4 5" id="KW-0539">Nucleus</keyword>
<dbReference type="EMBL" id="SCEB01012300">
    <property type="protein sequence ID" value="RXM90841.1"/>
    <property type="molecule type" value="Genomic_DNA"/>
</dbReference>
<dbReference type="PANTHER" id="PTHR46123">
    <property type="entry name" value="MIX-TYPE HOMEOBOX GENE 1-RELATED"/>
    <property type="match status" value="1"/>
</dbReference>
<accession>A0A444URP5</accession>
<organism evidence="8 9">
    <name type="scientific">Acipenser ruthenus</name>
    <name type="common">Sterlet sturgeon</name>
    <dbReference type="NCBI Taxonomy" id="7906"/>
    <lineage>
        <taxon>Eukaryota</taxon>
        <taxon>Metazoa</taxon>
        <taxon>Chordata</taxon>
        <taxon>Craniata</taxon>
        <taxon>Vertebrata</taxon>
        <taxon>Euteleostomi</taxon>
        <taxon>Actinopterygii</taxon>
        <taxon>Chondrostei</taxon>
        <taxon>Acipenseriformes</taxon>
        <taxon>Acipenseridae</taxon>
        <taxon>Acipenser</taxon>
    </lineage>
</organism>
<dbReference type="SUPFAM" id="SSF46689">
    <property type="entry name" value="Homeodomain-like"/>
    <property type="match status" value="1"/>
</dbReference>
<name>A0A444URP5_ACIRT</name>
<protein>
    <submittedName>
        <fullName evidence="8">Homeobox protein siamois</fullName>
    </submittedName>
</protein>
<evidence type="ECO:0000256" key="2">
    <source>
        <dbReference type="ARBA" id="ARBA00023125"/>
    </source>
</evidence>
<comment type="subcellular location">
    <subcellularLocation>
        <location evidence="1 5 6">Nucleus</location>
    </subcellularLocation>
</comment>
<dbReference type="GO" id="GO:0000977">
    <property type="term" value="F:RNA polymerase II transcription regulatory region sequence-specific DNA binding"/>
    <property type="evidence" value="ECO:0007669"/>
    <property type="project" value="TreeGrafter"/>
</dbReference>
<dbReference type="Gene3D" id="1.10.10.60">
    <property type="entry name" value="Homeodomain-like"/>
    <property type="match status" value="1"/>
</dbReference>
<keyword evidence="2 5" id="KW-0238">DNA-binding</keyword>
<keyword evidence="3 5" id="KW-0371">Homeobox</keyword>
<dbReference type="CDD" id="cd00086">
    <property type="entry name" value="homeodomain"/>
    <property type="match status" value="1"/>
</dbReference>
<comment type="caution">
    <text evidence="8">The sequence shown here is derived from an EMBL/GenBank/DDBJ whole genome shotgun (WGS) entry which is preliminary data.</text>
</comment>
<dbReference type="InterPro" id="IPR009057">
    <property type="entry name" value="Homeodomain-like_sf"/>
</dbReference>
<sequence>MDLDREMEEFLAVVLSLEDDYNGGVSYPDFRGVSELATDQGGDAFSFNAPSSPESTLVAGRSLDHLNANSEPGSTLWNASTGSGAAPVCRFQSGRRKRKKTVFSKEQTKFLRSAFEKDPYPDYKKRTQLSESTGIAESRVQVRRTGVGGVFEFISNLWVLLPSSGGARLKRGGIF</sequence>
<evidence type="ECO:0000256" key="1">
    <source>
        <dbReference type="ARBA" id="ARBA00004123"/>
    </source>
</evidence>
<dbReference type="SMART" id="SM00389">
    <property type="entry name" value="HOX"/>
    <property type="match status" value="1"/>
</dbReference>
<dbReference type="GO" id="GO:0005634">
    <property type="term" value="C:nucleus"/>
    <property type="evidence" value="ECO:0007669"/>
    <property type="project" value="UniProtKB-SubCell"/>
</dbReference>
<dbReference type="Proteomes" id="UP000289886">
    <property type="component" value="Unassembled WGS sequence"/>
</dbReference>
<gene>
    <name evidence="8" type="ORF">EOD39_21792</name>
</gene>
<evidence type="ECO:0000256" key="5">
    <source>
        <dbReference type="PROSITE-ProRule" id="PRU00108"/>
    </source>
</evidence>
<dbReference type="PANTHER" id="PTHR46123:SF4">
    <property type="entry name" value="MIX-TYPE HOMEOBOX GENE 1-RELATED"/>
    <property type="match status" value="1"/>
</dbReference>
<dbReference type="Pfam" id="PF00046">
    <property type="entry name" value="Homeodomain"/>
    <property type="match status" value="1"/>
</dbReference>
<evidence type="ECO:0000313" key="9">
    <source>
        <dbReference type="Proteomes" id="UP000289886"/>
    </source>
</evidence>
<dbReference type="InterPro" id="IPR051306">
    <property type="entry name" value="Homeobox_regulator"/>
</dbReference>
<keyword evidence="9" id="KW-1185">Reference proteome</keyword>